<dbReference type="InterPro" id="IPR050902">
    <property type="entry name" value="ABC_Transporter_SBP"/>
</dbReference>
<dbReference type="Gene3D" id="3.40.50.1980">
    <property type="entry name" value="Nitrogenase molybdenum iron protein domain"/>
    <property type="match status" value="2"/>
</dbReference>
<reference evidence="3 4" key="1">
    <citation type="submission" date="2020-08" db="EMBL/GenBank/DDBJ databases">
        <title>Genomic Encyclopedia of Type Strains, Phase IV (KMG-IV): sequencing the most valuable type-strain genomes for metagenomic binning, comparative biology and taxonomic classification.</title>
        <authorList>
            <person name="Goeker M."/>
        </authorList>
    </citation>
    <scope>NUCLEOTIDE SEQUENCE [LARGE SCALE GENOMIC DNA]</scope>
    <source>
        <strain evidence="3 4">DSM 19979</strain>
    </source>
</reference>
<feature type="domain" description="Fe/B12 periplasmic-binding" evidence="2">
    <location>
        <begin position="24"/>
        <end position="279"/>
    </location>
</feature>
<protein>
    <submittedName>
        <fullName evidence="3">Iron complex transport system substrate-binding protein</fullName>
    </submittedName>
</protein>
<evidence type="ECO:0000259" key="2">
    <source>
        <dbReference type="PROSITE" id="PS50983"/>
    </source>
</evidence>
<evidence type="ECO:0000313" key="3">
    <source>
        <dbReference type="EMBL" id="MBB3899617.1"/>
    </source>
</evidence>
<dbReference type="InterPro" id="IPR002491">
    <property type="entry name" value="ABC_transptr_periplasmic_BD"/>
</dbReference>
<sequence>MRRRALLALPLGLATPALAQGMPRLVVAGGGIAEIVCALGARGAIVGADSTSLFPTDLRQLPQIGYLRALSAEGVLSLQPGLLLLAHEAGPPPAIAQLRAAGVNIIRAPRIESPETLMQAVTVVAEALSREARGQALNAALAEDFAALAASLPRPATPPSALFLLAAGSGAPMASGRGTSAEAMLRLAGARSAIQSYEGYRAVTAEAALAAAPDWVVAPSHTVDASGGVASFLAQPQLSLLPAARAGRLVTFDSLYMLGFGPRTAHAARDLAVALHARPDLAALPDRPWLRGAA</sequence>
<dbReference type="Proteomes" id="UP000553193">
    <property type="component" value="Unassembled WGS sequence"/>
</dbReference>
<dbReference type="PROSITE" id="PS50983">
    <property type="entry name" value="FE_B12_PBP"/>
    <property type="match status" value="1"/>
</dbReference>
<comment type="caution">
    <text evidence="3">The sequence shown here is derived from an EMBL/GenBank/DDBJ whole genome shotgun (WGS) entry which is preliminary data.</text>
</comment>
<dbReference type="RefSeq" id="WP_184385518.1">
    <property type="nucleotide sequence ID" value="NZ_JACIDJ010000005.1"/>
</dbReference>
<gene>
    <name evidence="3" type="ORF">GGQ83_003069</name>
</gene>
<dbReference type="SUPFAM" id="SSF53807">
    <property type="entry name" value="Helical backbone' metal receptor"/>
    <property type="match status" value="1"/>
</dbReference>
<keyword evidence="1" id="KW-0732">Signal</keyword>
<organism evidence="3 4">
    <name type="scientific">Roseococcus suduntuyensis</name>
    <dbReference type="NCBI Taxonomy" id="455361"/>
    <lineage>
        <taxon>Bacteria</taxon>
        <taxon>Pseudomonadati</taxon>
        <taxon>Pseudomonadota</taxon>
        <taxon>Alphaproteobacteria</taxon>
        <taxon>Acetobacterales</taxon>
        <taxon>Roseomonadaceae</taxon>
        <taxon>Roseococcus</taxon>
    </lineage>
</organism>
<name>A0A840AEY0_9PROT</name>
<feature type="signal peptide" evidence="1">
    <location>
        <begin position="1"/>
        <end position="19"/>
    </location>
</feature>
<keyword evidence="4" id="KW-1185">Reference proteome</keyword>
<feature type="chain" id="PRO_5032625108" evidence="1">
    <location>
        <begin position="20"/>
        <end position="294"/>
    </location>
</feature>
<evidence type="ECO:0000256" key="1">
    <source>
        <dbReference type="SAM" id="SignalP"/>
    </source>
</evidence>
<dbReference type="Pfam" id="PF01497">
    <property type="entry name" value="Peripla_BP_2"/>
    <property type="match status" value="1"/>
</dbReference>
<evidence type="ECO:0000313" key="4">
    <source>
        <dbReference type="Proteomes" id="UP000553193"/>
    </source>
</evidence>
<accession>A0A840AEY0</accession>
<dbReference type="EMBL" id="JACIDJ010000005">
    <property type="protein sequence ID" value="MBB3899617.1"/>
    <property type="molecule type" value="Genomic_DNA"/>
</dbReference>
<dbReference type="AlphaFoldDB" id="A0A840AEY0"/>
<dbReference type="PANTHER" id="PTHR30535:SF4">
    <property type="entry name" value="HEMIN-BINDING PERIPLASMIC PROTEIN HMUT"/>
    <property type="match status" value="1"/>
</dbReference>
<proteinExistence type="predicted"/>
<dbReference type="PANTHER" id="PTHR30535">
    <property type="entry name" value="VITAMIN B12-BINDING PROTEIN"/>
    <property type="match status" value="1"/>
</dbReference>